<evidence type="ECO:0000256" key="7">
    <source>
        <dbReference type="PROSITE-ProRule" id="PRU00023"/>
    </source>
</evidence>
<comment type="caution">
    <text evidence="11">The sequence shown here is derived from an EMBL/GenBank/DDBJ whole genome shotgun (WGS) entry which is preliminary data.</text>
</comment>
<evidence type="ECO:0000313" key="12">
    <source>
        <dbReference type="Proteomes" id="UP000288805"/>
    </source>
</evidence>
<evidence type="ECO:0000256" key="8">
    <source>
        <dbReference type="SAM" id="MobiDB-lite"/>
    </source>
</evidence>
<feature type="transmembrane region" description="Helical" evidence="9">
    <location>
        <begin position="502"/>
        <end position="522"/>
    </location>
</feature>
<dbReference type="AlphaFoldDB" id="A0A438GME5"/>
<feature type="domain" description="PGG" evidence="10">
    <location>
        <begin position="401"/>
        <end position="527"/>
    </location>
</feature>
<accession>A0A438GME5</accession>
<dbReference type="EMBL" id="QGNW01000393">
    <property type="protein sequence ID" value="RVW73377.1"/>
    <property type="molecule type" value="Genomic_DNA"/>
</dbReference>
<dbReference type="InterPro" id="IPR036770">
    <property type="entry name" value="Ankyrin_rpt-contain_sf"/>
</dbReference>
<evidence type="ECO:0000256" key="6">
    <source>
        <dbReference type="ARBA" id="ARBA00023136"/>
    </source>
</evidence>
<feature type="region of interest" description="Disordered" evidence="8">
    <location>
        <begin position="371"/>
        <end position="398"/>
    </location>
</feature>
<keyword evidence="3" id="KW-0677">Repeat</keyword>
<name>A0A438GME5_VITVI</name>
<evidence type="ECO:0000256" key="9">
    <source>
        <dbReference type="SAM" id="Phobius"/>
    </source>
</evidence>
<dbReference type="PROSITE" id="PS50297">
    <property type="entry name" value="ANK_REP_REGION"/>
    <property type="match status" value="3"/>
</dbReference>
<comment type="subcellular location">
    <subcellularLocation>
        <location evidence="1">Membrane</location>
        <topology evidence="1">Multi-pass membrane protein</topology>
    </subcellularLocation>
</comment>
<gene>
    <name evidence="11" type="primary">VvCHDp000818_3</name>
    <name evidence="11" type="ORF">CK203_060150</name>
</gene>
<dbReference type="PANTHER" id="PTHR24186:SF53">
    <property type="entry name" value="PGG DOMAIN-CONTAINING PROTEIN"/>
    <property type="match status" value="1"/>
</dbReference>
<dbReference type="SUPFAM" id="SSF48403">
    <property type="entry name" value="Ankyrin repeat"/>
    <property type="match status" value="1"/>
</dbReference>
<dbReference type="PANTHER" id="PTHR24186">
    <property type="entry name" value="PROTEIN PHOSPHATASE 1 REGULATORY SUBUNIT"/>
    <property type="match status" value="1"/>
</dbReference>
<reference evidence="11 12" key="1">
    <citation type="journal article" date="2018" name="PLoS Genet.">
        <title>Population sequencing reveals clonal diversity and ancestral inbreeding in the grapevine cultivar Chardonnay.</title>
        <authorList>
            <person name="Roach M.J."/>
            <person name="Johnson D.L."/>
            <person name="Bohlmann J."/>
            <person name="van Vuuren H.J."/>
            <person name="Jones S.J."/>
            <person name="Pretorius I.S."/>
            <person name="Schmidt S.A."/>
            <person name="Borneman A.R."/>
        </authorList>
    </citation>
    <scope>NUCLEOTIDE SEQUENCE [LARGE SCALE GENOMIC DNA]</scope>
    <source>
        <strain evidence="12">cv. Chardonnay</strain>
        <tissue evidence="11">Leaf</tissue>
    </source>
</reference>
<dbReference type="InterPro" id="IPR002110">
    <property type="entry name" value="Ankyrin_rpt"/>
</dbReference>
<dbReference type="SMART" id="SM00248">
    <property type="entry name" value="ANK"/>
    <property type="match status" value="6"/>
</dbReference>
<dbReference type="InterPro" id="IPR026961">
    <property type="entry name" value="PGG_dom"/>
</dbReference>
<keyword evidence="2 9" id="KW-0812">Transmembrane</keyword>
<feature type="repeat" description="ANK" evidence="7">
    <location>
        <begin position="245"/>
        <end position="268"/>
    </location>
</feature>
<evidence type="ECO:0000256" key="5">
    <source>
        <dbReference type="ARBA" id="ARBA00023043"/>
    </source>
</evidence>
<protein>
    <submittedName>
        <fullName evidence="11">Ankyrin repeat-containing protein</fullName>
    </submittedName>
</protein>
<evidence type="ECO:0000256" key="2">
    <source>
        <dbReference type="ARBA" id="ARBA00022692"/>
    </source>
</evidence>
<dbReference type="Proteomes" id="UP000288805">
    <property type="component" value="Unassembled WGS sequence"/>
</dbReference>
<feature type="domain" description="PGG" evidence="10">
    <location>
        <begin position="604"/>
        <end position="638"/>
    </location>
</feature>
<feature type="transmembrane region" description="Helical" evidence="9">
    <location>
        <begin position="613"/>
        <end position="635"/>
    </location>
</feature>
<dbReference type="PROSITE" id="PS50088">
    <property type="entry name" value="ANK_REPEAT"/>
    <property type="match status" value="3"/>
</dbReference>
<sequence length="693" mass="76002">MADSTTCNLNLNTESIQAAAEDTREVQITNQAAAEDGSTFMDPKLYEAAAHANEKGDTPLHLAAREGHLTVVKNLIDAAKEGDAESGAAADCTVMLRMINKDNDTALHEAVRNHHPEVVKLLIQEDPDFTYGANTEGNTPLYIAAEWGFGDLVHMILDNCSSPAHDGVNGRTALHAAVILNDEAMTKKILEWKSDLTKELDQNGWSPLHFAAYVGCNPTIVMQLLDKSNEHQYVVYLGVKDDEIGNRTALHIAARRGHVDLVKVLVSHFPDCCEKVDDKGNNVLHLIMPKKIFVTSGLSNNPRLRMRGLMNEKNAEGTTPLHLLHNSPLSKGVNYFPPPETTFTWILDTFLRSRRRSPSFRAGIRPLGSLEVKKDMDSSESKGSEKISESKGSEESKEISEIKKTMKSHMIVAALIATVTFTAGFTLPGGYIQDKGVTQGMAILSLPTDGTLDKHGDMASAAKENFSNFVMEDSMAMVLSMCAIGIYFLASFPIENKKTVQAYVLYGYGLTLAAMAVMVTAFVDGLQAVLHPSSSLEVTTEYMIGVFLLFFFVPAFPLLRRRTPSFRVGIRPLGSLEVKEDMDSSDSKGSEEISESKESEEISKLKKTMESHMIVAALIATVTFAAGFTLPGGYIPDKGISRAWQSYRSLQWHQGQGPRHGMSRPKTHSKGVTVISHLKPEGLKYNLTQTVIL</sequence>
<dbReference type="GO" id="GO:0016020">
    <property type="term" value="C:membrane"/>
    <property type="evidence" value="ECO:0007669"/>
    <property type="project" value="UniProtKB-SubCell"/>
</dbReference>
<dbReference type="Pfam" id="PF13962">
    <property type="entry name" value="PGG"/>
    <property type="match status" value="2"/>
</dbReference>
<feature type="repeat" description="ANK" evidence="7">
    <location>
        <begin position="55"/>
        <end position="87"/>
    </location>
</feature>
<evidence type="ECO:0000256" key="4">
    <source>
        <dbReference type="ARBA" id="ARBA00022989"/>
    </source>
</evidence>
<dbReference type="Pfam" id="PF12796">
    <property type="entry name" value="Ank_2"/>
    <property type="match status" value="3"/>
</dbReference>
<keyword evidence="5 7" id="KW-0040">ANK repeat</keyword>
<feature type="transmembrane region" description="Helical" evidence="9">
    <location>
        <begin position="474"/>
        <end position="490"/>
    </location>
</feature>
<evidence type="ECO:0000256" key="3">
    <source>
        <dbReference type="ARBA" id="ARBA00022737"/>
    </source>
</evidence>
<feature type="transmembrane region" description="Helical" evidence="9">
    <location>
        <begin position="410"/>
        <end position="432"/>
    </location>
</feature>
<keyword evidence="4 9" id="KW-1133">Transmembrane helix</keyword>
<organism evidence="11 12">
    <name type="scientific">Vitis vinifera</name>
    <name type="common">Grape</name>
    <dbReference type="NCBI Taxonomy" id="29760"/>
    <lineage>
        <taxon>Eukaryota</taxon>
        <taxon>Viridiplantae</taxon>
        <taxon>Streptophyta</taxon>
        <taxon>Embryophyta</taxon>
        <taxon>Tracheophyta</taxon>
        <taxon>Spermatophyta</taxon>
        <taxon>Magnoliopsida</taxon>
        <taxon>eudicotyledons</taxon>
        <taxon>Gunneridae</taxon>
        <taxon>Pentapetalae</taxon>
        <taxon>rosids</taxon>
        <taxon>Vitales</taxon>
        <taxon>Vitaceae</taxon>
        <taxon>Viteae</taxon>
        <taxon>Vitis</taxon>
    </lineage>
</organism>
<evidence type="ECO:0000313" key="11">
    <source>
        <dbReference type="EMBL" id="RVW73377.1"/>
    </source>
</evidence>
<feature type="repeat" description="ANK" evidence="7">
    <location>
        <begin position="102"/>
        <end position="134"/>
    </location>
</feature>
<feature type="transmembrane region" description="Helical" evidence="9">
    <location>
        <begin position="542"/>
        <end position="559"/>
    </location>
</feature>
<evidence type="ECO:0000256" key="1">
    <source>
        <dbReference type="ARBA" id="ARBA00004141"/>
    </source>
</evidence>
<evidence type="ECO:0000259" key="10">
    <source>
        <dbReference type="Pfam" id="PF13962"/>
    </source>
</evidence>
<keyword evidence="6 9" id="KW-0472">Membrane</keyword>
<proteinExistence type="predicted"/>
<feature type="region of interest" description="Disordered" evidence="8">
    <location>
        <begin position="580"/>
        <end position="602"/>
    </location>
</feature>
<dbReference type="Gene3D" id="1.25.40.20">
    <property type="entry name" value="Ankyrin repeat-containing domain"/>
    <property type="match status" value="2"/>
</dbReference>
<dbReference type="Pfam" id="PF00023">
    <property type="entry name" value="Ank"/>
    <property type="match status" value="1"/>
</dbReference>